<evidence type="ECO:0000313" key="2">
    <source>
        <dbReference type="EMBL" id="KAE9394191.1"/>
    </source>
</evidence>
<keyword evidence="3" id="KW-1185">Reference proteome</keyword>
<evidence type="ECO:0000256" key="1">
    <source>
        <dbReference type="SAM" id="MobiDB-lite"/>
    </source>
</evidence>
<dbReference type="OrthoDB" id="7691805at2759"/>
<proteinExistence type="predicted"/>
<evidence type="ECO:0000313" key="3">
    <source>
        <dbReference type="Proteomes" id="UP000799118"/>
    </source>
</evidence>
<feature type="non-terminal residue" evidence="2">
    <location>
        <position position="55"/>
    </location>
</feature>
<reference evidence="2" key="1">
    <citation type="journal article" date="2019" name="Environ. Microbiol.">
        <title>Fungal ecological strategies reflected in gene transcription - a case study of two litter decomposers.</title>
        <authorList>
            <person name="Barbi F."/>
            <person name="Kohler A."/>
            <person name="Barry K."/>
            <person name="Baskaran P."/>
            <person name="Daum C."/>
            <person name="Fauchery L."/>
            <person name="Ihrmark K."/>
            <person name="Kuo A."/>
            <person name="LaButti K."/>
            <person name="Lipzen A."/>
            <person name="Morin E."/>
            <person name="Grigoriev I.V."/>
            <person name="Henrissat B."/>
            <person name="Lindahl B."/>
            <person name="Martin F."/>
        </authorList>
    </citation>
    <scope>NUCLEOTIDE SEQUENCE</scope>
    <source>
        <strain evidence="2">JB14</strain>
    </source>
</reference>
<feature type="region of interest" description="Disordered" evidence="1">
    <location>
        <begin position="31"/>
        <end position="55"/>
    </location>
</feature>
<dbReference type="Proteomes" id="UP000799118">
    <property type="component" value="Unassembled WGS sequence"/>
</dbReference>
<accession>A0A6A4H7Z0</accession>
<name>A0A6A4H7Z0_9AGAR</name>
<organism evidence="2 3">
    <name type="scientific">Gymnopus androsaceus JB14</name>
    <dbReference type="NCBI Taxonomy" id="1447944"/>
    <lineage>
        <taxon>Eukaryota</taxon>
        <taxon>Fungi</taxon>
        <taxon>Dikarya</taxon>
        <taxon>Basidiomycota</taxon>
        <taxon>Agaricomycotina</taxon>
        <taxon>Agaricomycetes</taxon>
        <taxon>Agaricomycetidae</taxon>
        <taxon>Agaricales</taxon>
        <taxon>Marasmiineae</taxon>
        <taxon>Omphalotaceae</taxon>
        <taxon>Gymnopus</taxon>
    </lineage>
</organism>
<evidence type="ECO:0008006" key="4">
    <source>
        <dbReference type="Google" id="ProtNLM"/>
    </source>
</evidence>
<gene>
    <name evidence="2" type="ORF">BT96DRAFT_828094</name>
</gene>
<sequence length="55" mass="6390">MVKDSLIEGIELDKSETVRTCNNCEYAKKTRKPVKKQREQNQAENIGDLIHSDVW</sequence>
<dbReference type="AlphaFoldDB" id="A0A6A4H7Z0"/>
<dbReference type="EMBL" id="ML769555">
    <property type="protein sequence ID" value="KAE9394191.1"/>
    <property type="molecule type" value="Genomic_DNA"/>
</dbReference>
<protein>
    <recommendedName>
        <fullName evidence="4">GAG-pre-integrase domain-containing protein</fullName>
    </recommendedName>
</protein>